<feature type="region of interest" description="Disordered" evidence="1">
    <location>
        <begin position="93"/>
        <end position="117"/>
    </location>
</feature>
<accession>A0A6A0ANQ9</accession>
<sequence length="117" mass="12082">MVRAGRCGAGAPNEAEPGVPVLASRTWRSRPGLPNLAFRARHSGPDVADQVSGAGRPERGVPNEASGSEEAPFGGVGAGKRYAVLRASSSAYSGYQSPAWGPPLQSPSDSPGRFTHR</sequence>
<protein>
    <submittedName>
        <fullName evidence="2">Uncharacterized protein</fullName>
    </submittedName>
</protein>
<reference evidence="2 3" key="1">
    <citation type="submission" date="2020-02" db="EMBL/GenBank/DDBJ databases">
        <title>Whole Genome Shotgun Sequence of Streptomyces sp. strain CWH03.</title>
        <authorList>
            <person name="Dohra H."/>
            <person name="Kodani S."/>
            <person name="Yamamura H."/>
        </authorList>
    </citation>
    <scope>NUCLEOTIDE SEQUENCE [LARGE SCALE GENOMIC DNA]</scope>
    <source>
        <strain evidence="2 3">CWH03</strain>
    </source>
</reference>
<dbReference type="Proteomes" id="UP000484988">
    <property type="component" value="Unassembled WGS sequence"/>
</dbReference>
<keyword evidence="3" id="KW-1185">Reference proteome</keyword>
<dbReference type="EMBL" id="BLLG01000001">
    <property type="protein sequence ID" value="GFH33933.1"/>
    <property type="molecule type" value="Genomic_DNA"/>
</dbReference>
<gene>
    <name evidence="2" type="ORF">SCWH03_01340</name>
</gene>
<organism evidence="2 3">
    <name type="scientific">Streptomyces pacificus</name>
    <dbReference type="NCBI Taxonomy" id="2705029"/>
    <lineage>
        <taxon>Bacteria</taxon>
        <taxon>Bacillati</taxon>
        <taxon>Actinomycetota</taxon>
        <taxon>Actinomycetes</taxon>
        <taxon>Kitasatosporales</taxon>
        <taxon>Streptomycetaceae</taxon>
        <taxon>Streptomyces</taxon>
    </lineage>
</organism>
<evidence type="ECO:0000256" key="1">
    <source>
        <dbReference type="SAM" id="MobiDB-lite"/>
    </source>
</evidence>
<evidence type="ECO:0000313" key="2">
    <source>
        <dbReference type="EMBL" id="GFH33933.1"/>
    </source>
</evidence>
<comment type="caution">
    <text evidence="2">The sequence shown here is derived from an EMBL/GenBank/DDBJ whole genome shotgun (WGS) entry which is preliminary data.</text>
</comment>
<feature type="region of interest" description="Disordered" evidence="1">
    <location>
        <begin position="35"/>
        <end position="76"/>
    </location>
</feature>
<name>A0A6A0ANQ9_9ACTN</name>
<proteinExistence type="predicted"/>
<evidence type="ECO:0000313" key="3">
    <source>
        <dbReference type="Proteomes" id="UP000484988"/>
    </source>
</evidence>
<dbReference type="AlphaFoldDB" id="A0A6A0ANQ9"/>